<keyword evidence="1" id="KW-0472">Membrane</keyword>
<dbReference type="STRING" id="56484.A0A1Y2FQJ0"/>
<dbReference type="OrthoDB" id="73168at2759"/>
<dbReference type="PANTHER" id="PTHR28229">
    <property type="entry name" value="TRANSLOCATION PROTEIN SEC66"/>
    <property type="match status" value="1"/>
</dbReference>
<dbReference type="Proteomes" id="UP000193685">
    <property type="component" value="Unassembled WGS sequence"/>
</dbReference>
<accession>A0A1Y2FQJ0</accession>
<dbReference type="GeneID" id="63783888"/>
<dbReference type="RefSeq" id="XP_040727391.1">
    <property type="nucleotide sequence ID" value="XM_040867289.1"/>
</dbReference>
<sequence>MVSVFVPILYLVVLIGGLGTFSYYYRKRLLKQSAESKTLMEEWFPQHITRDIYYSLQNMVDDEQTPTPKDGTNGGVTSGMLKSALLLRAVEDIKRLQSVQARRAALNLLMQRGASAGAGDFASRFAQLEEEMKAEVVDVAQEAEALQPGWNAIIFATASEMVANEKSRMRLGQIMPMAKQERAEWEAAQAGLKE</sequence>
<gene>
    <name evidence="2" type="ORF">BCR37DRAFT_338071</name>
</gene>
<reference evidence="2 3" key="1">
    <citation type="submission" date="2016-07" db="EMBL/GenBank/DDBJ databases">
        <title>Pervasive Adenine N6-methylation of Active Genes in Fungi.</title>
        <authorList>
            <consortium name="DOE Joint Genome Institute"/>
            <person name="Mondo S.J."/>
            <person name="Dannebaum R.O."/>
            <person name="Kuo R.C."/>
            <person name="Labutti K."/>
            <person name="Haridas S."/>
            <person name="Kuo A."/>
            <person name="Salamov A."/>
            <person name="Ahrendt S.R."/>
            <person name="Lipzen A."/>
            <person name="Sullivan W."/>
            <person name="Andreopoulos W.B."/>
            <person name="Clum A."/>
            <person name="Lindquist E."/>
            <person name="Daum C."/>
            <person name="Ramamoorthy G.K."/>
            <person name="Gryganskyi A."/>
            <person name="Culley D."/>
            <person name="Magnuson J.K."/>
            <person name="James T.Y."/>
            <person name="O'Malley M.A."/>
            <person name="Stajich J.E."/>
            <person name="Spatafora J.W."/>
            <person name="Visel A."/>
            <person name="Grigoriev I.V."/>
        </authorList>
    </citation>
    <scope>NUCLEOTIDE SEQUENCE [LARGE SCALE GENOMIC DNA]</scope>
    <source>
        <strain evidence="2 3">12-1054</strain>
    </source>
</reference>
<dbReference type="PANTHER" id="PTHR28229:SF1">
    <property type="entry name" value="TRANSLOCATION PROTEIN SEC66"/>
    <property type="match status" value="1"/>
</dbReference>
<comment type="caution">
    <text evidence="2">The sequence shown here is derived from an EMBL/GenBank/DDBJ whole genome shotgun (WGS) entry which is preliminary data.</text>
</comment>
<dbReference type="OMA" id="KPWFPAH"/>
<keyword evidence="3" id="KW-1185">Reference proteome</keyword>
<name>A0A1Y2FQJ0_PROLT</name>
<feature type="non-terminal residue" evidence="2">
    <location>
        <position position="194"/>
    </location>
</feature>
<dbReference type="EMBL" id="MCFI01000003">
    <property type="protein sequence ID" value="ORY86209.1"/>
    <property type="molecule type" value="Genomic_DNA"/>
</dbReference>
<dbReference type="Pfam" id="PF09802">
    <property type="entry name" value="Sec66"/>
    <property type="match status" value="1"/>
</dbReference>
<proteinExistence type="predicted"/>
<feature type="transmembrane region" description="Helical" evidence="1">
    <location>
        <begin position="6"/>
        <end position="25"/>
    </location>
</feature>
<dbReference type="GO" id="GO:0031207">
    <property type="term" value="C:Sec62/Sec63 complex"/>
    <property type="evidence" value="ECO:0007669"/>
    <property type="project" value="InterPro"/>
</dbReference>
<organism evidence="2 3">
    <name type="scientific">Protomyces lactucae-debilis</name>
    <dbReference type="NCBI Taxonomy" id="2754530"/>
    <lineage>
        <taxon>Eukaryota</taxon>
        <taxon>Fungi</taxon>
        <taxon>Dikarya</taxon>
        <taxon>Ascomycota</taxon>
        <taxon>Taphrinomycotina</taxon>
        <taxon>Taphrinomycetes</taxon>
        <taxon>Taphrinales</taxon>
        <taxon>Protomycetaceae</taxon>
        <taxon>Protomyces</taxon>
    </lineage>
</organism>
<keyword evidence="1" id="KW-0812">Transmembrane</keyword>
<dbReference type="InterPro" id="IPR018624">
    <property type="entry name" value="Sec66"/>
</dbReference>
<dbReference type="GO" id="GO:0031204">
    <property type="term" value="P:post-translational protein targeting to membrane, translocation"/>
    <property type="evidence" value="ECO:0007669"/>
    <property type="project" value="InterPro"/>
</dbReference>
<dbReference type="AlphaFoldDB" id="A0A1Y2FQJ0"/>
<keyword evidence="1" id="KW-1133">Transmembrane helix</keyword>
<evidence type="ECO:0000256" key="1">
    <source>
        <dbReference type="SAM" id="Phobius"/>
    </source>
</evidence>
<evidence type="ECO:0000313" key="3">
    <source>
        <dbReference type="Proteomes" id="UP000193685"/>
    </source>
</evidence>
<protein>
    <submittedName>
        <fullName evidence="2">Sec62/63 complex, subunit Sec66</fullName>
    </submittedName>
</protein>
<evidence type="ECO:0000313" key="2">
    <source>
        <dbReference type="EMBL" id="ORY86209.1"/>
    </source>
</evidence>